<proteinExistence type="predicted"/>
<organism evidence="2">
    <name type="scientific">Tetraselmis sp. GSL018</name>
    <dbReference type="NCBI Taxonomy" id="582737"/>
    <lineage>
        <taxon>Eukaryota</taxon>
        <taxon>Viridiplantae</taxon>
        <taxon>Chlorophyta</taxon>
        <taxon>core chlorophytes</taxon>
        <taxon>Chlorodendrophyceae</taxon>
        <taxon>Chlorodendrales</taxon>
        <taxon>Chlorodendraceae</taxon>
        <taxon>Tetraselmis</taxon>
    </lineage>
</organism>
<reference evidence="2" key="1">
    <citation type="submission" date="2014-05" db="EMBL/GenBank/DDBJ databases">
        <title>The transcriptome of the halophilic microalga Tetraselmis sp. GSL018 isolated from the Great Salt Lake, Utah.</title>
        <authorList>
            <person name="Jinkerson R.E."/>
            <person name="D'Adamo S."/>
            <person name="Posewitz M.C."/>
        </authorList>
    </citation>
    <scope>NUCLEOTIDE SEQUENCE</scope>
    <source>
        <strain evidence="2">GSL018</strain>
    </source>
</reference>
<sequence>GAADGGSLLERGAAKVETPQDVRAQGEKRGGRGLGAIGSAPVARSRNAATPLDGRAAATEREAAEDSLWI</sequence>
<evidence type="ECO:0000313" key="2">
    <source>
        <dbReference type="EMBL" id="JAC76955.1"/>
    </source>
</evidence>
<feature type="compositionally biased region" description="Basic and acidic residues" evidence="1">
    <location>
        <begin position="12"/>
        <end position="30"/>
    </location>
</feature>
<feature type="region of interest" description="Disordered" evidence="1">
    <location>
        <begin position="1"/>
        <end position="70"/>
    </location>
</feature>
<feature type="non-terminal residue" evidence="2">
    <location>
        <position position="1"/>
    </location>
</feature>
<dbReference type="AlphaFoldDB" id="A0A061S206"/>
<accession>A0A061S206</accession>
<protein>
    <submittedName>
        <fullName evidence="2">Uncharacterized protein</fullName>
    </submittedName>
</protein>
<name>A0A061S206_9CHLO</name>
<dbReference type="EMBL" id="GBEZ01008594">
    <property type="protein sequence ID" value="JAC76955.1"/>
    <property type="molecule type" value="Transcribed_RNA"/>
</dbReference>
<evidence type="ECO:0000256" key="1">
    <source>
        <dbReference type="SAM" id="MobiDB-lite"/>
    </source>
</evidence>
<gene>
    <name evidence="2" type="ORF">TSPGSL018_18830</name>
</gene>